<dbReference type="OrthoDB" id="517639at2"/>
<comment type="caution">
    <text evidence="1">The sequence shown here is derived from an EMBL/GenBank/DDBJ whole genome shotgun (WGS) entry which is preliminary data.</text>
</comment>
<proteinExistence type="predicted"/>
<dbReference type="Proteomes" id="UP000226442">
    <property type="component" value="Unassembled WGS sequence"/>
</dbReference>
<accession>A0A2G4EW56</accession>
<dbReference type="InterPro" id="IPR025132">
    <property type="entry name" value="DUF4058"/>
</dbReference>
<reference evidence="1" key="1">
    <citation type="submission" date="2017-10" db="EMBL/GenBank/DDBJ databases">
        <title>Draft genome sequence of the planktic cyanobacteria Tychonema bourrellyi isolated from alpine lentic freshwater.</title>
        <authorList>
            <person name="Tett A."/>
            <person name="Armanini F."/>
            <person name="Asnicar F."/>
            <person name="Boscaini A."/>
            <person name="Pasolli E."/>
            <person name="Zolfo M."/>
            <person name="Donati C."/>
            <person name="Salmaso N."/>
            <person name="Segata N."/>
        </authorList>
    </citation>
    <scope>NUCLEOTIDE SEQUENCE</scope>
    <source>
        <strain evidence="1">FEM_GT703</strain>
    </source>
</reference>
<name>A0A2G4EW56_9CYAN</name>
<dbReference type="RefSeq" id="WP_096828397.1">
    <property type="nucleotide sequence ID" value="NZ_NXIB02000157.1"/>
</dbReference>
<organism evidence="1 2">
    <name type="scientific">Tychonema bourrellyi FEM_GT703</name>
    <dbReference type="NCBI Taxonomy" id="2040638"/>
    <lineage>
        <taxon>Bacteria</taxon>
        <taxon>Bacillati</taxon>
        <taxon>Cyanobacteriota</taxon>
        <taxon>Cyanophyceae</taxon>
        <taxon>Oscillatoriophycideae</taxon>
        <taxon>Oscillatoriales</taxon>
        <taxon>Microcoleaceae</taxon>
        <taxon>Tychonema</taxon>
    </lineage>
</organism>
<dbReference type="Pfam" id="PF13267">
    <property type="entry name" value="DUF4058"/>
    <property type="match status" value="1"/>
</dbReference>
<sequence length="258" mass="29039">MPSPFPGVDPYLENSEFWPEVHHRLITAIAIAIGPALRPKYRVAIEKRIYLSDAEDSDFLAIPDVTIFSKPSTGGQSTATATLLHPEPITVTVPILEEAREGYLELREVGTNRVITVIEILSPKNKRAGKGREEYENKRQEVLRSASHLVEIDLLRAGKPMPMTGGTNTDYRILISRGNRRPRAQLYAFTVREEIPPFLLPLQPGDAEVYVELQSLFAEIYDQAGFDLSLDYTQAPVPRLKEEDAVWADAFLREKGLR</sequence>
<evidence type="ECO:0000313" key="2">
    <source>
        <dbReference type="Proteomes" id="UP000226442"/>
    </source>
</evidence>
<gene>
    <name evidence="1" type="ORF">CP500_019755</name>
</gene>
<protein>
    <submittedName>
        <fullName evidence="1">DUF4058 domain-containing protein</fullName>
    </submittedName>
</protein>
<evidence type="ECO:0000313" key="1">
    <source>
        <dbReference type="EMBL" id="PHX53751.1"/>
    </source>
</evidence>
<dbReference type="AlphaFoldDB" id="A0A2G4EW56"/>
<dbReference type="EMBL" id="NXIB02000157">
    <property type="protein sequence ID" value="PHX53751.1"/>
    <property type="molecule type" value="Genomic_DNA"/>
</dbReference>
<keyword evidence="2" id="KW-1185">Reference proteome</keyword>